<name>A0A5N5H5P0_9ROSA</name>
<dbReference type="Gene3D" id="1.20.1280.50">
    <property type="match status" value="1"/>
</dbReference>
<evidence type="ECO:0000259" key="1">
    <source>
        <dbReference type="PROSITE" id="PS50181"/>
    </source>
</evidence>
<dbReference type="InterPro" id="IPR013187">
    <property type="entry name" value="F-box-assoc_dom_typ3"/>
</dbReference>
<evidence type="ECO:0000313" key="3">
    <source>
        <dbReference type="Proteomes" id="UP000327157"/>
    </source>
</evidence>
<dbReference type="Proteomes" id="UP000327157">
    <property type="component" value="Chromosome 4"/>
</dbReference>
<dbReference type="AlphaFoldDB" id="A0A5N5H5P0"/>
<proteinExistence type="predicted"/>
<protein>
    <submittedName>
        <fullName evidence="2">F-box protein</fullName>
    </submittedName>
</protein>
<feature type="domain" description="F-box" evidence="1">
    <location>
        <begin position="32"/>
        <end position="82"/>
    </location>
</feature>
<sequence>MKKLKACCRHPPSSSDGSLKLKVNEEEEHDHKPYILQLPDDVTVQIFCKLPIKTLVECNRTCKSWRCLLSDPQFTEDLFSRTPDCLLFNELNHPKSKGQFLRFSKIIYPNVKANVREYSVVGSCNGFLCYRESLMYPSMKEVHCFYLSNPVTGESLTLPTPAEPAKRDCLGFGFSPVSNLYKVVRIMRPFEGSCDVMVLKVGSGIWRKTGESIYSFHGNCGVYLNGFLYWIAQSRNRDRPFLSAYGIPVSLSAGAPFLCAFDVERECFQQLPLPPCRLHLTVAPLKLGVLNGCLFLILRSTSNMIEIWVMKESWTKEHEFTYSSKFCVTKILKFTKEGKILFTYENQLWAYTPKRVVRVDNDGFPSNLSEGFLHIPNFAPLWPSLLNRNQVKQESDKESE</sequence>
<dbReference type="Pfam" id="PF08268">
    <property type="entry name" value="FBA_3"/>
    <property type="match status" value="1"/>
</dbReference>
<organism evidence="2 3">
    <name type="scientific">Pyrus ussuriensis x Pyrus communis</name>
    <dbReference type="NCBI Taxonomy" id="2448454"/>
    <lineage>
        <taxon>Eukaryota</taxon>
        <taxon>Viridiplantae</taxon>
        <taxon>Streptophyta</taxon>
        <taxon>Embryophyta</taxon>
        <taxon>Tracheophyta</taxon>
        <taxon>Spermatophyta</taxon>
        <taxon>Magnoliopsida</taxon>
        <taxon>eudicotyledons</taxon>
        <taxon>Gunneridae</taxon>
        <taxon>Pentapetalae</taxon>
        <taxon>rosids</taxon>
        <taxon>fabids</taxon>
        <taxon>Rosales</taxon>
        <taxon>Rosaceae</taxon>
        <taxon>Amygdaloideae</taxon>
        <taxon>Maleae</taxon>
        <taxon>Pyrus</taxon>
    </lineage>
</organism>
<dbReference type="PANTHER" id="PTHR31672:SF13">
    <property type="entry name" value="F-BOX PROTEIN CPR30-LIKE"/>
    <property type="match status" value="1"/>
</dbReference>
<comment type="caution">
    <text evidence="2">The sequence shown here is derived from an EMBL/GenBank/DDBJ whole genome shotgun (WGS) entry which is preliminary data.</text>
</comment>
<dbReference type="InterPro" id="IPR001810">
    <property type="entry name" value="F-box_dom"/>
</dbReference>
<dbReference type="Pfam" id="PF12937">
    <property type="entry name" value="F-box-like"/>
    <property type="match status" value="1"/>
</dbReference>
<reference evidence="3" key="2">
    <citation type="submission" date="2019-10" db="EMBL/GenBank/DDBJ databases">
        <title>A de novo genome assembly of a pear dwarfing rootstock.</title>
        <authorList>
            <person name="Wang F."/>
            <person name="Wang J."/>
            <person name="Li S."/>
            <person name="Zhang Y."/>
            <person name="Fang M."/>
            <person name="Ma L."/>
            <person name="Zhao Y."/>
            <person name="Jiang S."/>
        </authorList>
    </citation>
    <scope>NUCLEOTIDE SEQUENCE [LARGE SCALE GENOMIC DNA]</scope>
</reference>
<dbReference type="PANTHER" id="PTHR31672">
    <property type="entry name" value="BNACNNG10540D PROTEIN"/>
    <property type="match status" value="1"/>
</dbReference>
<dbReference type="SMART" id="SM00256">
    <property type="entry name" value="FBOX"/>
    <property type="match status" value="1"/>
</dbReference>
<dbReference type="OrthoDB" id="610337at2759"/>
<dbReference type="EMBL" id="SMOL01000231">
    <property type="protein sequence ID" value="KAB2623276.1"/>
    <property type="molecule type" value="Genomic_DNA"/>
</dbReference>
<gene>
    <name evidence="2" type="ORF">D8674_025458</name>
</gene>
<reference evidence="2 3" key="3">
    <citation type="submission" date="2019-11" db="EMBL/GenBank/DDBJ databases">
        <title>A de novo genome assembly of a pear dwarfing rootstock.</title>
        <authorList>
            <person name="Wang F."/>
            <person name="Wang J."/>
            <person name="Li S."/>
            <person name="Zhang Y."/>
            <person name="Fang M."/>
            <person name="Ma L."/>
            <person name="Zhao Y."/>
            <person name="Jiang S."/>
        </authorList>
    </citation>
    <scope>NUCLEOTIDE SEQUENCE [LARGE SCALE GENOMIC DNA]</scope>
    <source>
        <strain evidence="2">S2</strain>
        <tissue evidence="2">Leaf</tissue>
    </source>
</reference>
<accession>A0A5N5H5P0</accession>
<dbReference type="InterPro" id="IPR017451">
    <property type="entry name" value="F-box-assoc_interact_dom"/>
</dbReference>
<keyword evidence="3" id="KW-1185">Reference proteome</keyword>
<dbReference type="InterPro" id="IPR036047">
    <property type="entry name" value="F-box-like_dom_sf"/>
</dbReference>
<dbReference type="SUPFAM" id="SSF81383">
    <property type="entry name" value="F-box domain"/>
    <property type="match status" value="1"/>
</dbReference>
<dbReference type="InterPro" id="IPR050796">
    <property type="entry name" value="SCF_F-box_component"/>
</dbReference>
<reference evidence="2 3" key="1">
    <citation type="submission" date="2019-09" db="EMBL/GenBank/DDBJ databases">
        <authorList>
            <person name="Ou C."/>
        </authorList>
    </citation>
    <scope>NUCLEOTIDE SEQUENCE [LARGE SCALE GENOMIC DNA]</scope>
    <source>
        <strain evidence="2">S2</strain>
        <tissue evidence="2">Leaf</tissue>
    </source>
</reference>
<dbReference type="PROSITE" id="PS50181">
    <property type="entry name" value="FBOX"/>
    <property type="match status" value="1"/>
</dbReference>
<dbReference type="NCBIfam" id="TIGR01640">
    <property type="entry name" value="F_box_assoc_1"/>
    <property type="match status" value="1"/>
</dbReference>
<evidence type="ECO:0000313" key="2">
    <source>
        <dbReference type="EMBL" id="KAB2623276.1"/>
    </source>
</evidence>